<keyword evidence="3" id="KW-1185">Reference proteome</keyword>
<dbReference type="RefSeq" id="WP_284205025.1">
    <property type="nucleotide sequence ID" value="NZ_BSPQ01000016.1"/>
</dbReference>
<dbReference type="Pfam" id="PF12680">
    <property type="entry name" value="SnoaL_2"/>
    <property type="match status" value="1"/>
</dbReference>
<dbReference type="Proteomes" id="UP001157353">
    <property type="component" value="Unassembled WGS sequence"/>
</dbReference>
<evidence type="ECO:0000313" key="3">
    <source>
        <dbReference type="Proteomes" id="UP001157353"/>
    </source>
</evidence>
<organism evidence="2 3">
    <name type="scientific">Psychromonas marina</name>
    <dbReference type="NCBI Taxonomy" id="88364"/>
    <lineage>
        <taxon>Bacteria</taxon>
        <taxon>Pseudomonadati</taxon>
        <taxon>Pseudomonadota</taxon>
        <taxon>Gammaproteobacteria</taxon>
        <taxon>Alteromonadales</taxon>
        <taxon>Psychromonadaceae</taxon>
        <taxon>Psychromonas</taxon>
    </lineage>
</organism>
<accession>A0ABQ6E3K2</accession>
<reference evidence="3" key="1">
    <citation type="journal article" date="2019" name="Int. J. Syst. Evol. Microbiol.">
        <title>The Global Catalogue of Microorganisms (GCM) 10K type strain sequencing project: providing services to taxonomists for standard genome sequencing and annotation.</title>
        <authorList>
            <consortium name="The Broad Institute Genomics Platform"/>
            <consortium name="The Broad Institute Genome Sequencing Center for Infectious Disease"/>
            <person name="Wu L."/>
            <person name="Ma J."/>
        </authorList>
    </citation>
    <scope>NUCLEOTIDE SEQUENCE [LARGE SCALE GENOMIC DNA]</scope>
    <source>
        <strain evidence="3">NBRC 103166</strain>
    </source>
</reference>
<protein>
    <submittedName>
        <fullName evidence="2">Transcriptional regulator</fullName>
    </submittedName>
</protein>
<dbReference type="Gene3D" id="3.10.450.50">
    <property type="match status" value="1"/>
</dbReference>
<dbReference type="InterPro" id="IPR037401">
    <property type="entry name" value="SnoaL-like"/>
</dbReference>
<dbReference type="EMBL" id="BSPQ01000016">
    <property type="protein sequence ID" value="GLS91932.1"/>
    <property type="molecule type" value="Genomic_DNA"/>
</dbReference>
<proteinExistence type="predicted"/>
<gene>
    <name evidence="2" type="ORF">GCM10007916_30020</name>
</gene>
<name>A0ABQ6E3K2_9GAMM</name>
<sequence>MNNTLLDDFCTLYQNLNKDNLIRLKEVYSDDVLFTDPIHEVKGIDALTLYFENLYKNMEYCHFQINHVVQQPGEACLVWRMEYSHQKIKNGKKIAVDGCSHLTFSNKIDKHRDYLDLGQMLYEQLPVVGPVIKSIKKRAGK</sequence>
<evidence type="ECO:0000259" key="1">
    <source>
        <dbReference type="Pfam" id="PF12680"/>
    </source>
</evidence>
<comment type="caution">
    <text evidence="2">The sequence shown here is derived from an EMBL/GenBank/DDBJ whole genome shotgun (WGS) entry which is preliminary data.</text>
</comment>
<dbReference type="InterPro" id="IPR032710">
    <property type="entry name" value="NTF2-like_dom_sf"/>
</dbReference>
<feature type="domain" description="SnoaL-like" evidence="1">
    <location>
        <begin position="12"/>
        <end position="106"/>
    </location>
</feature>
<dbReference type="SUPFAM" id="SSF54427">
    <property type="entry name" value="NTF2-like"/>
    <property type="match status" value="1"/>
</dbReference>
<evidence type="ECO:0000313" key="2">
    <source>
        <dbReference type="EMBL" id="GLS91932.1"/>
    </source>
</evidence>